<evidence type="ECO:0000313" key="3">
    <source>
        <dbReference type="Proteomes" id="UP000266745"/>
    </source>
</evidence>
<keyword evidence="3" id="KW-1185">Reference proteome</keyword>
<sequence length="66" mass="7241">MWVLILAGGGILVTLVSKISVSGYGDHLDFFIASIIKAAIALVLVVFWVLVLTKLKNKIFQKQIRA</sequence>
<organism evidence="2 3">
    <name type="scientific">Candidatus Nitrosotenuis cloacae</name>
    <dbReference type="NCBI Taxonomy" id="1603555"/>
    <lineage>
        <taxon>Archaea</taxon>
        <taxon>Nitrososphaerota</taxon>
        <taxon>Candidatus Nitrosotenuis</taxon>
    </lineage>
</organism>
<dbReference type="STRING" id="1603555.SU86_007885"/>
<reference evidence="2 3" key="1">
    <citation type="journal article" date="2016" name="Sci. Rep.">
        <title>A novel ammonia-oxidizing archaeon from wastewater treatment plant: Its enrichment, physiological and genomic characteristics.</title>
        <authorList>
            <person name="Li Y."/>
            <person name="Ding K."/>
            <person name="Wen X."/>
            <person name="Zhang B."/>
            <person name="Shen B."/>
            <person name="Yang Y."/>
        </authorList>
    </citation>
    <scope>NUCLEOTIDE SEQUENCE [LARGE SCALE GENOMIC DNA]</scope>
    <source>
        <strain evidence="2 3">SAT1</strain>
    </source>
</reference>
<protein>
    <submittedName>
        <fullName evidence="2">Uncharacterized protein</fullName>
    </submittedName>
</protein>
<dbReference type="Proteomes" id="UP000266745">
    <property type="component" value="Chromosome"/>
</dbReference>
<dbReference type="OrthoDB" id="11094at2157"/>
<evidence type="ECO:0000256" key="1">
    <source>
        <dbReference type="SAM" id="Phobius"/>
    </source>
</evidence>
<keyword evidence="1" id="KW-0472">Membrane</keyword>
<accession>A0A3G1B4E1</accession>
<dbReference type="EMBL" id="CP011097">
    <property type="protein sequence ID" value="AJZ76719.1"/>
    <property type="molecule type" value="Genomic_DNA"/>
</dbReference>
<evidence type="ECO:0000313" key="2">
    <source>
        <dbReference type="EMBL" id="AJZ76719.1"/>
    </source>
</evidence>
<feature type="transmembrane region" description="Helical" evidence="1">
    <location>
        <begin position="28"/>
        <end position="52"/>
    </location>
</feature>
<name>A0A3G1B4E1_9ARCH</name>
<keyword evidence="1" id="KW-0812">Transmembrane</keyword>
<proteinExistence type="predicted"/>
<keyword evidence="1" id="KW-1133">Transmembrane helix</keyword>
<dbReference type="KEGG" id="tah:SU86_007885"/>
<gene>
    <name evidence="2" type="ORF">SU86_007885</name>
</gene>
<dbReference type="AlphaFoldDB" id="A0A3G1B4E1"/>